<comment type="pathway">
    <text evidence="11">Cofactor biosynthesis; tocopherol biosynthesis.</text>
</comment>
<dbReference type="PANTHER" id="PTHR32523:SF8">
    <property type="entry name" value="DOLICHOL KINASE"/>
    <property type="match status" value="1"/>
</dbReference>
<feature type="signal peptide" evidence="14">
    <location>
        <begin position="1"/>
        <end position="20"/>
    </location>
</feature>
<evidence type="ECO:0000256" key="1">
    <source>
        <dbReference type="ARBA" id="ARBA00004508"/>
    </source>
</evidence>
<evidence type="ECO:0000256" key="4">
    <source>
        <dbReference type="ARBA" id="ARBA00022640"/>
    </source>
</evidence>
<evidence type="ECO:0000256" key="6">
    <source>
        <dbReference type="ARBA" id="ARBA00022692"/>
    </source>
</evidence>
<dbReference type="ExpressionAtlas" id="A0A2K3DF03">
    <property type="expression patterns" value="baseline and differential"/>
</dbReference>
<dbReference type="GO" id="GO:0016020">
    <property type="term" value="C:membrane"/>
    <property type="evidence" value="ECO:0007669"/>
    <property type="project" value="UniProtKB-SubCell"/>
</dbReference>
<accession>A0A2K3DF03</accession>
<dbReference type="RefSeq" id="XP_042921398.1">
    <property type="nucleotide sequence ID" value="XM_043066026.1"/>
</dbReference>
<keyword evidence="7" id="KW-0418">Kinase</keyword>
<organism evidence="15 16">
    <name type="scientific">Chlamydomonas reinhardtii</name>
    <name type="common">Chlamydomonas smithii</name>
    <dbReference type="NCBI Taxonomy" id="3055"/>
    <lineage>
        <taxon>Eukaryota</taxon>
        <taxon>Viridiplantae</taxon>
        <taxon>Chlorophyta</taxon>
        <taxon>core chlorophytes</taxon>
        <taxon>Chlorophyceae</taxon>
        <taxon>CS clade</taxon>
        <taxon>Chlamydomonadales</taxon>
        <taxon>Chlamydomonadaceae</taxon>
        <taxon>Chlamydomonas</taxon>
    </lineage>
</organism>
<reference evidence="15 16" key="1">
    <citation type="journal article" date="2007" name="Science">
        <title>The Chlamydomonas genome reveals the evolution of key animal and plant functions.</title>
        <authorList>
            <person name="Merchant S.S."/>
            <person name="Prochnik S.E."/>
            <person name="Vallon O."/>
            <person name="Harris E.H."/>
            <person name="Karpowicz S.J."/>
            <person name="Witman G.B."/>
            <person name="Terry A."/>
            <person name="Salamov A."/>
            <person name="Fritz-Laylin L.K."/>
            <person name="Marechal-Drouard L."/>
            <person name="Marshall W.F."/>
            <person name="Qu L.H."/>
            <person name="Nelson D.R."/>
            <person name="Sanderfoot A.A."/>
            <person name="Spalding M.H."/>
            <person name="Kapitonov V.V."/>
            <person name="Ren Q."/>
            <person name="Ferris P."/>
            <person name="Lindquist E."/>
            <person name="Shapiro H."/>
            <person name="Lucas S.M."/>
            <person name="Grimwood J."/>
            <person name="Schmutz J."/>
            <person name="Cardol P."/>
            <person name="Cerutti H."/>
            <person name="Chanfreau G."/>
            <person name="Chen C.L."/>
            <person name="Cognat V."/>
            <person name="Croft M.T."/>
            <person name="Dent R."/>
            <person name="Dutcher S."/>
            <person name="Fernandez E."/>
            <person name="Fukuzawa H."/>
            <person name="Gonzalez-Ballester D."/>
            <person name="Gonzalez-Halphen D."/>
            <person name="Hallmann A."/>
            <person name="Hanikenne M."/>
            <person name="Hippler M."/>
            <person name="Inwood W."/>
            <person name="Jabbari K."/>
            <person name="Kalanon M."/>
            <person name="Kuras R."/>
            <person name="Lefebvre P.A."/>
            <person name="Lemaire S.D."/>
            <person name="Lobanov A.V."/>
            <person name="Lohr M."/>
            <person name="Manuell A."/>
            <person name="Meier I."/>
            <person name="Mets L."/>
            <person name="Mittag M."/>
            <person name="Mittelmeier T."/>
            <person name="Moroney J.V."/>
            <person name="Moseley J."/>
            <person name="Napoli C."/>
            <person name="Nedelcu A.M."/>
            <person name="Niyogi K."/>
            <person name="Novoselov S.V."/>
            <person name="Paulsen I.T."/>
            <person name="Pazour G."/>
            <person name="Purton S."/>
            <person name="Ral J.P."/>
            <person name="Riano-Pachon D.M."/>
            <person name="Riekhof W."/>
            <person name="Rymarquis L."/>
            <person name="Schroda M."/>
            <person name="Stern D."/>
            <person name="Umen J."/>
            <person name="Willows R."/>
            <person name="Wilson N."/>
            <person name="Zimmer S.L."/>
            <person name="Allmer J."/>
            <person name="Balk J."/>
            <person name="Bisova K."/>
            <person name="Chen C.J."/>
            <person name="Elias M."/>
            <person name="Gendler K."/>
            <person name="Hauser C."/>
            <person name="Lamb M.R."/>
            <person name="Ledford H."/>
            <person name="Long J.C."/>
            <person name="Minagawa J."/>
            <person name="Page M.D."/>
            <person name="Pan J."/>
            <person name="Pootakham W."/>
            <person name="Roje S."/>
            <person name="Rose A."/>
            <person name="Stahlberg E."/>
            <person name="Terauchi A.M."/>
            <person name="Yang P."/>
            <person name="Ball S."/>
            <person name="Bowler C."/>
            <person name="Dieckmann C.L."/>
            <person name="Gladyshev V.N."/>
            <person name="Green P."/>
            <person name="Jorgensen R."/>
            <person name="Mayfield S."/>
            <person name="Mueller-Roeber B."/>
            <person name="Rajamani S."/>
            <person name="Sayre R.T."/>
            <person name="Brokstein P."/>
            <person name="Dubchak I."/>
            <person name="Goodstein D."/>
            <person name="Hornick L."/>
            <person name="Huang Y.W."/>
            <person name="Jhaveri J."/>
            <person name="Luo Y."/>
            <person name="Martinez D."/>
            <person name="Ngau W.C."/>
            <person name="Otillar B."/>
            <person name="Poliakov A."/>
            <person name="Porter A."/>
            <person name="Szajkowski L."/>
            <person name="Werner G."/>
            <person name="Zhou K."/>
            <person name="Grigoriev I.V."/>
            <person name="Rokhsar D.S."/>
            <person name="Grossman A.R."/>
        </authorList>
    </citation>
    <scope>NUCLEOTIDE SEQUENCE [LARGE SCALE GENOMIC DNA]</scope>
    <source>
        <strain evidence="16">CC-503</strain>
    </source>
</reference>
<keyword evidence="8" id="KW-0809">Transit peptide</keyword>
<evidence type="ECO:0000256" key="5">
    <source>
        <dbReference type="ARBA" id="ARBA00022679"/>
    </source>
</evidence>
<dbReference type="PANTHER" id="PTHR32523">
    <property type="entry name" value="PHYTOL KINASE 1, CHLOROPLASTIC"/>
    <property type="match status" value="1"/>
</dbReference>
<dbReference type="InParanoid" id="A0A2K3DF03"/>
<evidence type="ECO:0000256" key="12">
    <source>
        <dbReference type="ARBA" id="ARBA00039024"/>
    </source>
</evidence>
<comment type="subcellular location">
    <subcellularLocation>
        <location evidence="1">Plastid</location>
        <location evidence="1">Chloroplast membrane</location>
        <topology evidence="1">Multi-pass membrane protein</topology>
    </subcellularLocation>
</comment>
<evidence type="ECO:0000256" key="10">
    <source>
        <dbReference type="ARBA" id="ARBA00023136"/>
    </source>
</evidence>
<dbReference type="GO" id="GO:0010276">
    <property type="term" value="F:phytol kinase activity"/>
    <property type="evidence" value="ECO:0007669"/>
    <property type="project" value="UniProtKB-EC"/>
</dbReference>
<evidence type="ECO:0000256" key="2">
    <source>
        <dbReference type="ARBA" id="ARBA00010794"/>
    </source>
</evidence>
<feature type="chain" id="PRO_5014388536" description="phytol kinase" evidence="14">
    <location>
        <begin position="21"/>
        <end position="678"/>
    </location>
</feature>
<dbReference type="Gramene" id="PNW79121">
    <property type="protein sequence ID" value="PNW79121"/>
    <property type="gene ID" value="CHLRE_09g401441v5"/>
</dbReference>
<comment type="catalytic activity">
    <reaction evidence="13">
        <text>phytol + CTP = phytyl phosphate + CDP + H(+)</text>
        <dbReference type="Rhea" id="RHEA:38055"/>
        <dbReference type="ChEBI" id="CHEBI:15378"/>
        <dbReference type="ChEBI" id="CHEBI:17327"/>
        <dbReference type="ChEBI" id="CHEBI:37563"/>
        <dbReference type="ChEBI" id="CHEBI:58069"/>
        <dbReference type="ChEBI" id="CHEBI:75483"/>
        <dbReference type="EC" id="2.7.1.182"/>
    </reaction>
</comment>
<dbReference type="AlphaFoldDB" id="A0A2K3DF03"/>
<dbReference type="EMBL" id="CM008970">
    <property type="protein sequence ID" value="PNW79121.1"/>
    <property type="molecule type" value="Genomic_DNA"/>
</dbReference>
<evidence type="ECO:0000313" key="15">
    <source>
        <dbReference type="EMBL" id="PNW79121.1"/>
    </source>
</evidence>
<dbReference type="OrthoDB" id="559020at2759"/>
<keyword evidence="4" id="KW-0934">Plastid</keyword>
<proteinExistence type="inferred from homology"/>
<name>A0A2K3DF03_CHLRE</name>
<dbReference type="EC" id="2.7.1.182" evidence="12"/>
<dbReference type="InterPro" id="IPR039606">
    <property type="entry name" value="Phytol/farnesol_kinase"/>
</dbReference>
<evidence type="ECO:0000313" key="16">
    <source>
        <dbReference type="Proteomes" id="UP000006906"/>
    </source>
</evidence>
<gene>
    <name evidence="15" type="ORF">CHLRE_09g401441v5</name>
</gene>
<evidence type="ECO:0000256" key="8">
    <source>
        <dbReference type="ARBA" id="ARBA00022946"/>
    </source>
</evidence>
<dbReference type="GeneID" id="66054793"/>
<evidence type="ECO:0000256" key="13">
    <source>
        <dbReference type="ARBA" id="ARBA00048889"/>
    </source>
</evidence>
<sequence length="678" mass="69160">MVLALLRSDTLSLLAQICSALGTADGGDAAGPSTSSSSDIPRSAQVAIVGQVSCMLYSIVSTTDAEQSAALSGLAIALERSQLLEHLTGAILRVAAVLPPGVRGSGDPDAAWLRLRNAGQEPSEAFGAEADWACLCLAVRAVCQSVEPLVYPKNLAVDFSSLAPVPHPAYAETFPEVLAHVSQLRLLLSGRCVQWFMVWVLQAAFLGAAAAAAPAAAAPDAATAAAAAGPGPFGPDAPQQDVPRFLPLRLPPAPAALPVAGTPMAVCSAVVSAVTLVWQVTISGPGHLPMAQPPVGYRPAATPVQQVASGAAAAGAGAYAAATAAKAGAGSSGGAALHGVPNSAVAVYDLIKAAWPRLYGMGSGVSGTDDGGGDRGGSRMFASAVTALLCRLVTELLPRQAAARLPGLWRDVLVPGMCKHATGVHGPCVGELLRLQVPAPPLAAGAPPPSAGASSYGTYSLHCALDAGLLPPLERVLRNEQAWAIGIPDGSDGGPSLEVSPDSAFFMLSEINGVLRYSGLWPAALAHAPPEQVLGLVATLAAAARWLLQHPPVLLRGRPLTGRLNYMKVGQVDAWEELYYNLAALLEQGLDLAEDAAAEGSAAAARAAREEAAVSVAGAPADSSGHNHRRRYLRLNDALEAPESAPMQWPWLVAAGGTPPAGSAAAQRDWLLSFAVHR</sequence>
<keyword evidence="9" id="KW-1133">Transmembrane helix</keyword>
<keyword evidence="10" id="KW-0472">Membrane</keyword>
<dbReference type="GO" id="GO:0016301">
    <property type="term" value="F:kinase activity"/>
    <property type="evidence" value="ECO:0000318"/>
    <property type="project" value="GO_Central"/>
</dbReference>
<comment type="similarity">
    <text evidence="2">Belongs to the polyprenol kinase family.</text>
</comment>
<evidence type="ECO:0000256" key="14">
    <source>
        <dbReference type="SAM" id="SignalP"/>
    </source>
</evidence>
<evidence type="ECO:0000256" key="9">
    <source>
        <dbReference type="ARBA" id="ARBA00022989"/>
    </source>
</evidence>
<evidence type="ECO:0000256" key="7">
    <source>
        <dbReference type="ARBA" id="ARBA00022777"/>
    </source>
</evidence>
<keyword evidence="16" id="KW-1185">Reference proteome</keyword>
<keyword evidence="14" id="KW-0732">Signal</keyword>
<keyword evidence="5" id="KW-0808">Transferase</keyword>
<keyword evidence="3" id="KW-0150">Chloroplast</keyword>
<protein>
    <recommendedName>
        <fullName evidence="12">phytol kinase</fullName>
        <ecNumber evidence="12">2.7.1.182</ecNumber>
    </recommendedName>
</protein>
<evidence type="ECO:0000256" key="3">
    <source>
        <dbReference type="ARBA" id="ARBA00022528"/>
    </source>
</evidence>
<keyword evidence="6" id="KW-0812">Transmembrane</keyword>
<dbReference type="KEGG" id="cre:CHLRE_09g401441v5"/>
<evidence type="ECO:0000256" key="11">
    <source>
        <dbReference type="ARBA" id="ARBA00024015"/>
    </source>
</evidence>
<dbReference type="Proteomes" id="UP000006906">
    <property type="component" value="Chromosome 9"/>
</dbReference>
<dbReference type="GO" id="GO:0009507">
    <property type="term" value="C:chloroplast"/>
    <property type="evidence" value="ECO:0007669"/>
    <property type="project" value="UniProtKB-SubCell"/>
</dbReference>